<reference evidence="5" key="1">
    <citation type="journal article" date="2019" name="Int. J. Syst. Evol. Microbiol.">
        <title>The Global Catalogue of Microorganisms (GCM) 10K type strain sequencing project: providing services to taxonomists for standard genome sequencing and annotation.</title>
        <authorList>
            <consortium name="The Broad Institute Genomics Platform"/>
            <consortium name="The Broad Institute Genome Sequencing Center for Infectious Disease"/>
            <person name="Wu L."/>
            <person name="Ma J."/>
        </authorList>
    </citation>
    <scope>NUCLEOTIDE SEQUENCE [LARGE SCALE GENOMIC DNA]</scope>
    <source>
        <strain evidence="5">JCM 3369</strain>
    </source>
</reference>
<dbReference type="EMBL" id="JBHUFA010000002">
    <property type="protein sequence ID" value="MFD1695754.1"/>
    <property type="molecule type" value="Genomic_DNA"/>
</dbReference>
<dbReference type="PANTHER" id="PTHR37461:SF1">
    <property type="entry name" value="ANTI-SIGMA-K FACTOR RSKA"/>
    <property type="match status" value="1"/>
</dbReference>
<gene>
    <name evidence="4" type="ORF">ACFSC7_09540</name>
</gene>
<dbReference type="Pfam" id="PF10099">
    <property type="entry name" value="RskA_C"/>
    <property type="match status" value="1"/>
</dbReference>
<feature type="transmembrane region" description="Helical" evidence="2">
    <location>
        <begin position="124"/>
        <end position="142"/>
    </location>
</feature>
<dbReference type="Proteomes" id="UP001597327">
    <property type="component" value="Unassembled WGS sequence"/>
</dbReference>
<dbReference type="InterPro" id="IPR018764">
    <property type="entry name" value="RskA_C"/>
</dbReference>
<accession>A0ABW4JUE1</accession>
<feature type="region of interest" description="Disordered" evidence="1">
    <location>
        <begin position="83"/>
        <end position="102"/>
    </location>
</feature>
<keyword evidence="2" id="KW-1133">Transmembrane helix</keyword>
<feature type="compositionally biased region" description="Low complexity" evidence="1">
    <location>
        <begin position="86"/>
        <end position="95"/>
    </location>
</feature>
<evidence type="ECO:0000259" key="3">
    <source>
        <dbReference type="Pfam" id="PF10099"/>
    </source>
</evidence>
<feature type="domain" description="Anti-sigma K factor RskA C-terminal" evidence="3">
    <location>
        <begin position="130"/>
        <end position="260"/>
    </location>
</feature>
<keyword evidence="5" id="KW-1185">Reference proteome</keyword>
<name>A0ABW4JUE1_9HYPH</name>
<evidence type="ECO:0000313" key="5">
    <source>
        <dbReference type="Proteomes" id="UP001597327"/>
    </source>
</evidence>
<dbReference type="PANTHER" id="PTHR37461">
    <property type="entry name" value="ANTI-SIGMA-K FACTOR RSKA"/>
    <property type="match status" value="1"/>
</dbReference>
<evidence type="ECO:0000313" key="4">
    <source>
        <dbReference type="EMBL" id="MFD1695754.1"/>
    </source>
</evidence>
<evidence type="ECO:0000256" key="1">
    <source>
        <dbReference type="SAM" id="MobiDB-lite"/>
    </source>
</evidence>
<protein>
    <submittedName>
        <fullName evidence="4">Anti-sigma factor domain-containing protein</fullName>
    </submittedName>
</protein>
<keyword evidence="2" id="KW-0812">Transmembrane</keyword>
<proteinExistence type="predicted"/>
<evidence type="ECO:0000256" key="2">
    <source>
        <dbReference type="SAM" id="Phobius"/>
    </source>
</evidence>
<dbReference type="InterPro" id="IPR051474">
    <property type="entry name" value="Anti-sigma-K/W_factor"/>
</dbReference>
<sequence>MSDAEIRGQDREALAGEYVLGTLTAEEQARAERLMLTDAAFRKQVNDWRERFLPLDEAVPPEPVPDEIWRRIEAHVNTLDALGPQGVSNRSSGRSSGDGAGMGETARLISLEAWQRRARFWRRATVSAGALAACLAALVASAPPPFLLERLGISAPAPQRYVAVVNRDGDLPALLVNVDPVAGVVEVRSVAAETPPDKSLEVWYIEDGQPQPLSLGIVEAGLDVTRLVARSGEVLTGANPLIAITLEPLGGSPVPGPTGPLVYSGKLIPVE</sequence>
<dbReference type="RefSeq" id="WP_149893731.1">
    <property type="nucleotide sequence ID" value="NZ_JBHUFA010000002.1"/>
</dbReference>
<organism evidence="4 5">
    <name type="scientific">Roseibium aestuarii</name>
    <dbReference type="NCBI Taxonomy" id="2600299"/>
    <lineage>
        <taxon>Bacteria</taxon>
        <taxon>Pseudomonadati</taxon>
        <taxon>Pseudomonadota</taxon>
        <taxon>Alphaproteobacteria</taxon>
        <taxon>Hyphomicrobiales</taxon>
        <taxon>Stappiaceae</taxon>
        <taxon>Roseibium</taxon>
    </lineage>
</organism>
<comment type="caution">
    <text evidence="4">The sequence shown here is derived from an EMBL/GenBank/DDBJ whole genome shotgun (WGS) entry which is preliminary data.</text>
</comment>
<keyword evidence="2" id="KW-0472">Membrane</keyword>